<dbReference type="VEuPathDB" id="FungiDB:FGRAMPH1_01G21319"/>
<evidence type="ECO:0000313" key="1">
    <source>
        <dbReference type="EMBL" id="CEF88792.1"/>
    </source>
</evidence>
<dbReference type="EMBL" id="HG970334">
    <property type="protein sequence ID" value="CEF88792.1"/>
    <property type="molecule type" value="Genomic_DNA"/>
</dbReference>
<reference evidence="1 3" key="3">
    <citation type="journal article" date="2015" name="BMC Genomics">
        <title>The completed genome sequence of the pathogenic ascomycete fungus Fusarium graminearum.</title>
        <authorList>
            <person name="King R."/>
            <person name="Urban M."/>
            <person name="Hammond-Kosack M.C."/>
            <person name="Hassani-Pak K."/>
            <person name="Hammond-Kosack K.E."/>
        </authorList>
    </citation>
    <scope>NUCLEOTIDE SEQUENCE [LARGE SCALE GENOMIC DNA]</scope>
    <source>
        <strain evidence="3">ATCC MYA-4620 / CBS 123657 / FGSC 9075 / NRRL 31084 / PH-1</strain>
        <strain evidence="1">PH-1</strain>
    </source>
</reference>
<proteinExistence type="predicted"/>
<dbReference type="STRING" id="229533.A0A098E4Y2"/>
<accession>A0A0E0SQS9</accession>
<accession>A0A098E4Y2</accession>
<reference evidence="2 3" key="2">
    <citation type="journal article" date="2010" name="Nature">
        <title>Comparative genomics reveals mobile pathogenicity chromosomes in Fusarium.</title>
        <authorList>
            <person name="Ma L.J."/>
            <person name="van der Does H.C."/>
            <person name="Borkovich K.A."/>
            <person name="Coleman J.J."/>
            <person name="Daboussi M.J."/>
            <person name="Di Pietro A."/>
            <person name="Dufresne M."/>
            <person name="Freitag M."/>
            <person name="Grabherr M."/>
            <person name="Henrissat B."/>
            <person name="Houterman P.M."/>
            <person name="Kang S."/>
            <person name="Shim W.B."/>
            <person name="Woloshuk C."/>
            <person name="Xie X."/>
            <person name="Xu J.R."/>
            <person name="Antoniw J."/>
            <person name="Baker S.E."/>
            <person name="Bluhm B.H."/>
            <person name="Breakspear A."/>
            <person name="Brown D.W."/>
            <person name="Butchko R.A."/>
            <person name="Chapman S."/>
            <person name="Coulson R."/>
            <person name="Coutinho P.M."/>
            <person name="Danchin E.G."/>
            <person name="Diener A."/>
            <person name="Gale L.R."/>
            <person name="Gardiner D.M."/>
            <person name="Goff S."/>
            <person name="Hammond-Kosack K.E."/>
            <person name="Hilburn K."/>
            <person name="Hua-Van A."/>
            <person name="Jonkers W."/>
            <person name="Kazan K."/>
            <person name="Kodira C.D."/>
            <person name="Koehrsen M."/>
            <person name="Kumar L."/>
            <person name="Lee Y.H."/>
            <person name="Li L."/>
            <person name="Manners J.M."/>
            <person name="Miranda-Saavedra D."/>
            <person name="Mukherjee M."/>
            <person name="Park G."/>
            <person name="Park J."/>
            <person name="Park S.Y."/>
            <person name="Proctor R.H."/>
            <person name="Regev A."/>
            <person name="Ruiz-Roldan M.C."/>
            <person name="Sain D."/>
            <person name="Sakthikumar S."/>
            <person name="Sykes S."/>
            <person name="Schwartz D.C."/>
            <person name="Turgeon B.G."/>
            <person name="Wapinski I."/>
            <person name="Yoder O."/>
            <person name="Young S."/>
            <person name="Zeng Q."/>
            <person name="Zhou S."/>
            <person name="Galagan J."/>
            <person name="Cuomo C.A."/>
            <person name="Kistler H.C."/>
            <person name="Rep M."/>
        </authorList>
    </citation>
    <scope>GENOME REANNOTATION</scope>
    <source>
        <strain evidence="3">ATCC MYA-4620 / CBS 123657 / FGSC 9075 / NRRL 31084 / PH-1</strain>
        <strain evidence="2">PH-1 / ATCC MYA-4620 / FGSC 9075 / NRRL 31084</strain>
    </source>
</reference>
<reference evidence="2 3" key="1">
    <citation type="journal article" date="2007" name="Science">
        <title>The Fusarium graminearum genome reveals a link between localized polymorphism and pathogen specialization.</title>
        <authorList>
            <person name="Cuomo C.A."/>
            <person name="Gueldener U."/>
            <person name="Xu J.-R."/>
            <person name="Trail F."/>
            <person name="Turgeon B.G."/>
            <person name="Di Pietro A."/>
            <person name="Walton J.D."/>
            <person name="Ma L.-J."/>
            <person name="Baker S.E."/>
            <person name="Rep M."/>
            <person name="Adam G."/>
            <person name="Antoniw J."/>
            <person name="Baldwin T."/>
            <person name="Calvo S.E."/>
            <person name="Chang Y.-L."/>
            <person name="DeCaprio D."/>
            <person name="Gale L.R."/>
            <person name="Gnerre S."/>
            <person name="Goswami R.S."/>
            <person name="Hammond-Kosack K."/>
            <person name="Harris L.J."/>
            <person name="Hilburn K."/>
            <person name="Kennell J.C."/>
            <person name="Kroken S."/>
            <person name="Magnuson J.K."/>
            <person name="Mannhaupt G."/>
            <person name="Mauceli E.W."/>
            <person name="Mewes H.-W."/>
            <person name="Mitterbauer R."/>
            <person name="Muehlbauer G."/>
            <person name="Muensterkoetter M."/>
            <person name="Nelson D."/>
            <person name="O'Donnell K."/>
            <person name="Ouellet T."/>
            <person name="Qi W."/>
            <person name="Quesneville H."/>
            <person name="Roncero M.I.G."/>
            <person name="Seong K.-Y."/>
            <person name="Tetko I.V."/>
            <person name="Urban M."/>
            <person name="Waalwijk C."/>
            <person name="Ward T.J."/>
            <person name="Yao J."/>
            <person name="Birren B.W."/>
            <person name="Kistler H.C."/>
        </authorList>
    </citation>
    <scope>NUCLEOTIDE SEQUENCE [LARGE SCALE GENOMIC DNA]</scope>
    <source>
        <strain evidence="3">ATCC MYA-4620 / CBS 123657 / FGSC 9075 / NRRL 31084 / PH-1</strain>
        <strain evidence="2">PH-1 / ATCC MYA-4620 / FGSC 9075 / NRRL 31084</strain>
    </source>
</reference>
<reference evidence="2" key="4">
    <citation type="submission" date="2017-01" db="UniProtKB">
        <authorList>
            <consortium name="EnsemblFungi"/>
        </authorList>
    </citation>
    <scope>IDENTIFICATION</scope>
    <source>
        <strain evidence="2">PH-1 / ATCC MYA-4620 / FGSC 9075 / NRRL 31084</strain>
    </source>
</reference>
<dbReference type="InParanoid" id="A0A098E4Y2"/>
<dbReference type="AlphaFoldDB" id="A0A098E4Y2"/>
<evidence type="ECO:0000313" key="2">
    <source>
        <dbReference type="EnsemblFungi" id="CEF88792"/>
    </source>
</evidence>
<evidence type="ECO:0000313" key="3">
    <source>
        <dbReference type="Proteomes" id="UP000070720"/>
    </source>
</evidence>
<protein>
    <submittedName>
        <fullName evidence="1">Chromosome 3, complete genome</fullName>
    </submittedName>
</protein>
<organism evidence="1 3">
    <name type="scientific">Gibberella zeae (strain ATCC MYA-4620 / CBS 123657 / FGSC 9075 / NRRL 31084 / PH-1)</name>
    <name type="common">Wheat head blight fungus</name>
    <name type="synonym">Fusarium graminearum</name>
    <dbReference type="NCBI Taxonomy" id="229533"/>
    <lineage>
        <taxon>Eukaryota</taxon>
        <taxon>Fungi</taxon>
        <taxon>Dikarya</taxon>
        <taxon>Ascomycota</taxon>
        <taxon>Pezizomycotina</taxon>
        <taxon>Sordariomycetes</taxon>
        <taxon>Hypocreomycetidae</taxon>
        <taxon>Hypocreales</taxon>
        <taxon>Nectriaceae</taxon>
        <taxon>Fusarium</taxon>
    </lineage>
</organism>
<gene>
    <name evidence="1" type="ORF">FGRAMPH1_01T21319</name>
</gene>
<dbReference type="Proteomes" id="UP000070720">
    <property type="component" value="Chromosome 3"/>
</dbReference>
<name>A0A098E4Y2_GIBZE</name>
<sequence length="58" mass="6523">MHIISPLKTFFDEIDETNSEEKCQGWLGKVFNAKLELAIFVASRRLGPGVAKKVRCSI</sequence>
<keyword evidence="3" id="KW-1185">Reference proteome</keyword>
<dbReference type="EnsemblFungi" id="CEF88792">
    <property type="protein sequence ID" value="CEF88792"/>
    <property type="gene ID" value="FGRRES_15634"/>
</dbReference>